<keyword evidence="2" id="KW-1185">Reference proteome</keyword>
<reference evidence="1 2" key="1">
    <citation type="journal article" date="2024" name="Microbiol. Resour. Announc.">
        <title>Genome annotations for the ascomycete fungi Trichoderma harzianum, Trichoderma aggressivum, and Purpureocillium lilacinum.</title>
        <authorList>
            <person name="Beijen E.P.W."/>
            <person name="Ohm R.A."/>
        </authorList>
    </citation>
    <scope>NUCLEOTIDE SEQUENCE [LARGE SCALE GENOMIC DNA]</scope>
    <source>
        <strain evidence="1 2">CBS 150709</strain>
    </source>
</reference>
<organism evidence="1 2">
    <name type="scientific">Purpureocillium lilacinum</name>
    <name type="common">Paecilomyces lilacinus</name>
    <dbReference type="NCBI Taxonomy" id="33203"/>
    <lineage>
        <taxon>Eukaryota</taxon>
        <taxon>Fungi</taxon>
        <taxon>Dikarya</taxon>
        <taxon>Ascomycota</taxon>
        <taxon>Pezizomycotina</taxon>
        <taxon>Sordariomycetes</taxon>
        <taxon>Hypocreomycetidae</taxon>
        <taxon>Hypocreales</taxon>
        <taxon>Ophiocordycipitaceae</taxon>
        <taxon>Purpureocillium</taxon>
    </lineage>
</organism>
<evidence type="ECO:0000313" key="1">
    <source>
        <dbReference type="EMBL" id="KAK4073056.1"/>
    </source>
</evidence>
<accession>A0ABR0BF04</accession>
<dbReference type="EMBL" id="JAWRVI010000175">
    <property type="protein sequence ID" value="KAK4073056.1"/>
    <property type="molecule type" value="Genomic_DNA"/>
</dbReference>
<gene>
    <name evidence="1" type="ORF">Purlil1_13169</name>
</gene>
<protein>
    <submittedName>
        <fullName evidence="1">Uncharacterized protein</fullName>
    </submittedName>
</protein>
<sequence length="278" mass="30943">MLVQLLSAPAFSPNLERAGPLLVSAYALDQDPQQPRALLESSSFFFFPLSFRILAAVAQQLSAPLVETVTGPITTTVVADAMVPRQFKINRKNFSRHYDIETTDGRHMYYVDMRTFGFRNPDLTLHEGPDNKAPVVAVCHMPALSNSFKIGVGDPSSSRLDAMLWENLAKESLTKSGWRWSADMPDGTRAGLVWKRTKSSTVEGMAMPSISSRNFKLQDVATGEILAVFTSKRTYKTCGILQVNVERGHDFELMVLATFLTLYEEARREAQRSWSAGS</sequence>
<comment type="caution">
    <text evidence="1">The sequence shown here is derived from an EMBL/GenBank/DDBJ whole genome shotgun (WGS) entry which is preliminary data.</text>
</comment>
<evidence type="ECO:0000313" key="2">
    <source>
        <dbReference type="Proteomes" id="UP001287286"/>
    </source>
</evidence>
<proteinExistence type="predicted"/>
<dbReference type="Proteomes" id="UP001287286">
    <property type="component" value="Unassembled WGS sequence"/>
</dbReference>
<name>A0ABR0BF04_PURLI</name>